<dbReference type="SUPFAM" id="SSF56935">
    <property type="entry name" value="Porins"/>
    <property type="match status" value="1"/>
</dbReference>
<name>X0VWN4_9ZZZZ</name>
<comment type="caution">
    <text evidence="2">The sequence shown here is derived from an EMBL/GenBank/DDBJ whole genome shotgun (WGS) entry which is preliminary data.</text>
</comment>
<gene>
    <name evidence="2" type="ORF">S01H1_42214</name>
</gene>
<sequence length="50" mass="5277">MVNGQPLNQSYTGGAFTTHDTMIVDNIKRVEFLKGAASALYGANAYAGVI</sequence>
<dbReference type="Gene3D" id="2.170.130.10">
    <property type="entry name" value="TonB-dependent receptor, plug domain"/>
    <property type="match status" value="1"/>
</dbReference>
<dbReference type="EMBL" id="BARS01026823">
    <property type="protein sequence ID" value="GAG04926.1"/>
    <property type="molecule type" value="Genomic_DNA"/>
</dbReference>
<dbReference type="AlphaFoldDB" id="X0VWN4"/>
<feature type="non-terminal residue" evidence="2">
    <location>
        <position position="50"/>
    </location>
</feature>
<dbReference type="PROSITE" id="PS52016">
    <property type="entry name" value="TONB_DEPENDENT_REC_3"/>
    <property type="match status" value="1"/>
</dbReference>
<proteinExistence type="predicted"/>
<evidence type="ECO:0000313" key="2">
    <source>
        <dbReference type="EMBL" id="GAG04926.1"/>
    </source>
</evidence>
<dbReference type="InterPro" id="IPR039426">
    <property type="entry name" value="TonB-dep_rcpt-like"/>
</dbReference>
<dbReference type="InterPro" id="IPR012910">
    <property type="entry name" value="Plug_dom"/>
</dbReference>
<dbReference type="Pfam" id="PF07715">
    <property type="entry name" value="Plug"/>
    <property type="match status" value="1"/>
</dbReference>
<dbReference type="InterPro" id="IPR037066">
    <property type="entry name" value="Plug_dom_sf"/>
</dbReference>
<feature type="domain" description="TonB-dependent receptor plug" evidence="1">
    <location>
        <begin position="1"/>
        <end position="49"/>
    </location>
</feature>
<organism evidence="2">
    <name type="scientific">marine sediment metagenome</name>
    <dbReference type="NCBI Taxonomy" id="412755"/>
    <lineage>
        <taxon>unclassified sequences</taxon>
        <taxon>metagenomes</taxon>
        <taxon>ecological metagenomes</taxon>
    </lineage>
</organism>
<reference evidence="2" key="1">
    <citation type="journal article" date="2014" name="Front. Microbiol.">
        <title>High frequency of phylogenetically diverse reductive dehalogenase-homologous genes in deep subseafloor sedimentary metagenomes.</title>
        <authorList>
            <person name="Kawai M."/>
            <person name="Futagami T."/>
            <person name="Toyoda A."/>
            <person name="Takaki Y."/>
            <person name="Nishi S."/>
            <person name="Hori S."/>
            <person name="Arai W."/>
            <person name="Tsubouchi T."/>
            <person name="Morono Y."/>
            <person name="Uchiyama I."/>
            <person name="Ito T."/>
            <person name="Fujiyama A."/>
            <person name="Inagaki F."/>
            <person name="Takami H."/>
        </authorList>
    </citation>
    <scope>NUCLEOTIDE SEQUENCE</scope>
    <source>
        <strain evidence="2">Expedition CK06-06</strain>
    </source>
</reference>
<evidence type="ECO:0000259" key="1">
    <source>
        <dbReference type="Pfam" id="PF07715"/>
    </source>
</evidence>
<accession>X0VWN4</accession>
<protein>
    <recommendedName>
        <fullName evidence="1">TonB-dependent receptor plug domain-containing protein</fullName>
    </recommendedName>
</protein>